<dbReference type="InterPro" id="IPR001478">
    <property type="entry name" value="PDZ"/>
</dbReference>
<feature type="domain" description="PDZ" evidence="6">
    <location>
        <begin position="74"/>
        <end position="160"/>
    </location>
</feature>
<protein>
    <submittedName>
        <fullName evidence="7">S41 family peptidase</fullName>
    </submittedName>
</protein>
<keyword evidence="2 5" id="KW-0645">Protease</keyword>
<evidence type="ECO:0000313" key="8">
    <source>
        <dbReference type="Proteomes" id="UP001172082"/>
    </source>
</evidence>
<dbReference type="Gene3D" id="3.30.750.44">
    <property type="match status" value="1"/>
</dbReference>
<sequence length="525" mass="58580">MSIGIAAGILVGATMGNNPSGEAIYSNIQKFREILTYVQRDYVDEVNTDELAEYAIKEMLEKLDPHTVYIPSEDVAAAKSHLEGGFDGIGIEFGIFRDTLYVVAPIHGGPSEAIGLKSGDQIINVDGENIAGIGINSYDVFDKLRGHKGSEVNLKIKRKGEKGLLDFTITRDKIPQNTVDVGYMINDEIGYIKISRFGTNTYDEFKEQLTKLREQGMQKLILDLKGNGGGIMQRAIEISDEFLSGDDLIVYTKGKENRYDTEARARIKGSFEKEPLIVLIDQGSASASEIVSGALQDNDRALIVGRRSFGKGLVQVPIDLNDGSELRLTISRYYTPSGRSIQKPYENGSEEYDKDIMNRYEHGELFHADSIKFNDSLKYETSSGRIVYGGGGIMPDYFVPIDTSMNSTYLRSLYTRSIFREYALNYSQKHDKQLKKTKLKDFINDFTVSDQMLNELIALGKSSGIPFDSNGYQTSKAVIKSTIKANIARRYWGEEGYYPVISKHDEVLQKAIGLFEEAKDLISSN</sequence>
<dbReference type="EMBL" id="JAUJEA010000003">
    <property type="protein sequence ID" value="MDN5201853.1"/>
    <property type="molecule type" value="Genomic_DNA"/>
</dbReference>
<keyword evidence="8" id="KW-1185">Reference proteome</keyword>
<dbReference type="Proteomes" id="UP001172082">
    <property type="component" value="Unassembled WGS sequence"/>
</dbReference>
<comment type="caution">
    <text evidence="7">The sequence shown here is derived from an EMBL/GenBank/DDBJ whole genome shotgun (WGS) entry which is preliminary data.</text>
</comment>
<dbReference type="InterPro" id="IPR055210">
    <property type="entry name" value="CtpA/B_N"/>
</dbReference>
<dbReference type="PROSITE" id="PS50106">
    <property type="entry name" value="PDZ"/>
    <property type="match status" value="1"/>
</dbReference>
<proteinExistence type="inferred from homology"/>
<dbReference type="CDD" id="cd06782">
    <property type="entry name" value="cpPDZ_CPP-like"/>
    <property type="match status" value="1"/>
</dbReference>
<name>A0ABT8KN27_9BACT</name>
<dbReference type="PANTHER" id="PTHR32060:SF30">
    <property type="entry name" value="CARBOXY-TERMINAL PROCESSING PROTEASE CTPA"/>
    <property type="match status" value="1"/>
</dbReference>
<dbReference type="Gene3D" id="3.90.226.10">
    <property type="entry name" value="2-enoyl-CoA Hydratase, Chain A, domain 1"/>
    <property type="match status" value="1"/>
</dbReference>
<dbReference type="CDD" id="cd07560">
    <property type="entry name" value="Peptidase_S41_CPP"/>
    <property type="match status" value="1"/>
</dbReference>
<dbReference type="Pfam" id="PF22694">
    <property type="entry name" value="CtpB_N-like"/>
    <property type="match status" value="1"/>
</dbReference>
<evidence type="ECO:0000256" key="3">
    <source>
        <dbReference type="ARBA" id="ARBA00022801"/>
    </source>
</evidence>
<keyword evidence="3 5" id="KW-0378">Hydrolase</keyword>
<dbReference type="SUPFAM" id="SSF50156">
    <property type="entry name" value="PDZ domain-like"/>
    <property type="match status" value="1"/>
</dbReference>
<comment type="similarity">
    <text evidence="1 5">Belongs to the peptidase S41A family.</text>
</comment>
<evidence type="ECO:0000256" key="1">
    <source>
        <dbReference type="ARBA" id="ARBA00009179"/>
    </source>
</evidence>
<gene>
    <name evidence="7" type="ORF">QQ008_10780</name>
</gene>
<evidence type="ECO:0000259" key="6">
    <source>
        <dbReference type="PROSITE" id="PS50106"/>
    </source>
</evidence>
<dbReference type="SMART" id="SM00228">
    <property type="entry name" value="PDZ"/>
    <property type="match status" value="1"/>
</dbReference>
<organism evidence="7 8">
    <name type="scientific">Splendidivirga corallicola</name>
    <dbReference type="NCBI Taxonomy" id="3051826"/>
    <lineage>
        <taxon>Bacteria</taxon>
        <taxon>Pseudomonadati</taxon>
        <taxon>Bacteroidota</taxon>
        <taxon>Cytophagia</taxon>
        <taxon>Cytophagales</taxon>
        <taxon>Splendidivirgaceae</taxon>
        <taxon>Splendidivirga</taxon>
    </lineage>
</organism>
<dbReference type="InterPro" id="IPR029045">
    <property type="entry name" value="ClpP/crotonase-like_dom_sf"/>
</dbReference>
<dbReference type="InterPro" id="IPR036034">
    <property type="entry name" value="PDZ_sf"/>
</dbReference>
<keyword evidence="4 5" id="KW-0720">Serine protease</keyword>
<dbReference type="PANTHER" id="PTHR32060">
    <property type="entry name" value="TAIL-SPECIFIC PROTEASE"/>
    <property type="match status" value="1"/>
</dbReference>
<evidence type="ECO:0000256" key="2">
    <source>
        <dbReference type="ARBA" id="ARBA00022670"/>
    </source>
</evidence>
<dbReference type="SMART" id="SM00245">
    <property type="entry name" value="TSPc"/>
    <property type="match status" value="1"/>
</dbReference>
<accession>A0ABT8KN27</accession>
<dbReference type="Pfam" id="PF03572">
    <property type="entry name" value="Peptidase_S41"/>
    <property type="match status" value="1"/>
</dbReference>
<evidence type="ECO:0000313" key="7">
    <source>
        <dbReference type="EMBL" id="MDN5201853.1"/>
    </source>
</evidence>
<dbReference type="NCBIfam" id="TIGR00225">
    <property type="entry name" value="prc"/>
    <property type="match status" value="1"/>
</dbReference>
<reference evidence="7" key="1">
    <citation type="submission" date="2023-06" db="EMBL/GenBank/DDBJ databases">
        <title>Genomic of Parafulvivirga corallium.</title>
        <authorList>
            <person name="Wang G."/>
        </authorList>
    </citation>
    <scope>NUCLEOTIDE SEQUENCE</scope>
    <source>
        <strain evidence="7">BMA10</strain>
    </source>
</reference>
<dbReference type="InterPro" id="IPR041489">
    <property type="entry name" value="PDZ_6"/>
</dbReference>
<dbReference type="SUPFAM" id="SSF52096">
    <property type="entry name" value="ClpP/crotonase"/>
    <property type="match status" value="1"/>
</dbReference>
<dbReference type="InterPro" id="IPR005151">
    <property type="entry name" value="Tail-specific_protease"/>
</dbReference>
<dbReference type="InterPro" id="IPR004447">
    <property type="entry name" value="Peptidase_S41A"/>
</dbReference>
<dbReference type="Gene3D" id="2.30.42.10">
    <property type="match status" value="1"/>
</dbReference>
<evidence type="ECO:0000256" key="4">
    <source>
        <dbReference type="ARBA" id="ARBA00022825"/>
    </source>
</evidence>
<dbReference type="Pfam" id="PF17820">
    <property type="entry name" value="PDZ_6"/>
    <property type="match status" value="1"/>
</dbReference>
<evidence type="ECO:0000256" key="5">
    <source>
        <dbReference type="RuleBase" id="RU004404"/>
    </source>
</evidence>